<dbReference type="EMBL" id="VTPC01005914">
    <property type="protein sequence ID" value="KAF2895441.1"/>
    <property type="molecule type" value="Genomic_DNA"/>
</dbReference>
<dbReference type="InterPro" id="IPR000072">
    <property type="entry name" value="PDGF/VEGF_dom"/>
</dbReference>
<dbReference type="InterPro" id="IPR029034">
    <property type="entry name" value="Cystine-knot_cytokine"/>
</dbReference>
<name>A0A8K0GDW4_IGNLU</name>
<protein>
    <recommendedName>
        <fullName evidence="2">Platelet-derived growth factor (PDGF) family profile domain-containing protein</fullName>
    </recommendedName>
</protein>
<proteinExistence type="predicted"/>
<feature type="signal peptide" evidence="1">
    <location>
        <begin position="1"/>
        <end position="29"/>
    </location>
</feature>
<feature type="domain" description="Platelet-derived growth factor (PDGF) family profile" evidence="2">
    <location>
        <begin position="40"/>
        <end position="143"/>
    </location>
</feature>
<dbReference type="Gene3D" id="2.10.90.10">
    <property type="entry name" value="Cystine-knot cytokines"/>
    <property type="match status" value="1"/>
</dbReference>
<dbReference type="Proteomes" id="UP000801492">
    <property type="component" value="Unassembled WGS sequence"/>
</dbReference>
<comment type="caution">
    <text evidence="3">The sequence shown here is derived from an EMBL/GenBank/DDBJ whole genome shotgun (WGS) entry which is preliminary data.</text>
</comment>
<feature type="chain" id="PRO_5035482637" description="Platelet-derived growth factor (PDGF) family profile domain-containing protein" evidence="1">
    <location>
        <begin position="30"/>
        <end position="146"/>
    </location>
</feature>
<reference evidence="3" key="1">
    <citation type="submission" date="2019-08" db="EMBL/GenBank/DDBJ databases">
        <title>The genome of the North American firefly Photinus pyralis.</title>
        <authorList>
            <consortium name="Photinus pyralis genome working group"/>
            <person name="Fallon T.R."/>
            <person name="Sander Lower S.E."/>
            <person name="Weng J.-K."/>
        </authorList>
    </citation>
    <scope>NUCLEOTIDE SEQUENCE</scope>
    <source>
        <strain evidence="3">TRF0915ILg1</strain>
        <tissue evidence="3">Whole body</tissue>
    </source>
</reference>
<evidence type="ECO:0000256" key="1">
    <source>
        <dbReference type="SAM" id="SignalP"/>
    </source>
</evidence>
<dbReference type="AlphaFoldDB" id="A0A8K0GDW4"/>
<dbReference type="GO" id="GO:0035099">
    <property type="term" value="P:hemocyte migration"/>
    <property type="evidence" value="ECO:0007669"/>
    <property type="project" value="TreeGrafter"/>
</dbReference>
<keyword evidence="1" id="KW-0732">Signal</keyword>
<dbReference type="OrthoDB" id="6677701at2759"/>
<dbReference type="PROSITE" id="PS50278">
    <property type="entry name" value="PDGF_2"/>
    <property type="match status" value="1"/>
</dbReference>
<accession>A0A8K0GDW4</accession>
<evidence type="ECO:0000313" key="3">
    <source>
        <dbReference type="EMBL" id="KAF2895441.1"/>
    </source>
</evidence>
<keyword evidence="4" id="KW-1185">Reference proteome</keyword>
<dbReference type="PANTHER" id="PTHR21719:SF1">
    <property type="entry name" value="FI06402P-RELATED"/>
    <property type="match status" value="1"/>
</dbReference>
<evidence type="ECO:0000259" key="2">
    <source>
        <dbReference type="PROSITE" id="PS50278"/>
    </source>
</evidence>
<organism evidence="3 4">
    <name type="scientific">Ignelater luminosus</name>
    <name type="common">Cucubano</name>
    <name type="synonym">Pyrophorus luminosus</name>
    <dbReference type="NCBI Taxonomy" id="2038154"/>
    <lineage>
        <taxon>Eukaryota</taxon>
        <taxon>Metazoa</taxon>
        <taxon>Ecdysozoa</taxon>
        <taxon>Arthropoda</taxon>
        <taxon>Hexapoda</taxon>
        <taxon>Insecta</taxon>
        <taxon>Pterygota</taxon>
        <taxon>Neoptera</taxon>
        <taxon>Endopterygota</taxon>
        <taxon>Coleoptera</taxon>
        <taxon>Polyphaga</taxon>
        <taxon>Elateriformia</taxon>
        <taxon>Elateroidea</taxon>
        <taxon>Elateridae</taxon>
        <taxon>Agrypninae</taxon>
        <taxon>Pyrophorini</taxon>
        <taxon>Ignelater</taxon>
    </lineage>
</organism>
<dbReference type="GO" id="GO:0008083">
    <property type="term" value="F:growth factor activity"/>
    <property type="evidence" value="ECO:0007669"/>
    <property type="project" value="InterPro"/>
</dbReference>
<gene>
    <name evidence="3" type="ORF">ILUMI_10735</name>
</gene>
<dbReference type="GO" id="GO:0016020">
    <property type="term" value="C:membrane"/>
    <property type="evidence" value="ECO:0007669"/>
    <property type="project" value="InterPro"/>
</dbReference>
<dbReference type="SUPFAM" id="SSF57501">
    <property type="entry name" value="Cystine-knot cytokines"/>
    <property type="match status" value="1"/>
</dbReference>
<sequence length="146" mass="16742">MALKYLPTRFTTNFALCGLVLLIISTCRAVDNSKKILAMKFERHIKLLKQFPCRPPQPRIISVLELIRDQVETYETVQPDVTILHRCDNGTGFCGTPVNECQVQNTTEVKVVFYVRNTVNNTTVYKEFSFQNHTDCSCQPKGNRIK</sequence>
<dbReference type="PANTHER" id="PTHR21719">
    <property type="entry name" value="FI06402P-RELATED"/>
    <property type="match status" value="1"/>
</dbReference>
<evidence type="ECO:0000313" key="4">
    <source>
        <dbReference type="Proteomes" id="UP000801492"/>
    </source>
</evidence>